<feature type="signal peptide" evidence="10">
    <location>
        <begin position="1"/>
        <end position="18"/>
    </location>
</feature>
<gene>
    <name evidence="11" type="ORF">PT974_10702</name>
</gene>
<evidence type="ECO:0000256" key="2">
    <source>
        <dbReference type="ARBA" id="ARBA00004613"/>
    </source>
</evidence>
<evidence type="ECO:0000256" key="5">
    <source>
        <dbReference type="ARBA" id="ARBA00022729"/>
    </source>
</evidence>
<dbReference type="EMBL" id="JAVFKD010000015">
    <property type="protein sequence ID" value="KAK5989202.1"/>
    <property type="molecule type" value="Genomic_DNA"/>
</dbReference>
<sequence>MASLRSAIIASFLALAAARDIPDNVKALRDSIVAQKECKNALATGFHSKDNDDGTTSYCGDHLEDYGIIYFQGKNGELTNIDTDCDGVQDGPADDGRCKSSTDTQTQTSFDDIAKQYGIDGIDPFIHGYVVFGNEADGRKGWPTFDPQAHGVEPLSLMAVVCGDKLIYGVWGDSNGGDGDEPMAGEASISIGTACYGTDEINGNQGHEANDVLFIAFTGGDAAPGASADWTAQSYEEFSQSISDLGDKLISRIGEQESSRHCD</sequence>
<organism evidence="11 12">
    <name type="scientific">Cladobotryum mycophilum</name>
    <dbReference type="NCBI Taxonomy" id="491253"/>
    <lineage>
        <taxon>Eukaryota</taxon>
        <taxon>Fungi</taxon>
        <taxon>Dikarya</taxon>
        <taxon>Ascomycota</taxon>
        <taxon>Pezizomycotina</taxon>
        <taxon>Sordariomycetes</taxon>
        <taxon>Hypocreomycetidae</taxon>
        <taxon>Hypocreales</taxon>
        <taxon>Hypocreaceae</taxon>
        <taxon>Cladobotryum</taxon>
    </lineage>
</organism>
<dbReference type="PANTHER" id="PTHR42061">
    <property type="entry name" value="ENDO-CHITOSANASE"/>
    <property type="match status" value="1"/>
</dbReference>
<keyword evidence="8 10" id="KW-0326">Glycosidase</keyword>
<comment type="catalytic activity">
    <reaction evidence="1 10">
        <text>Endohydrolysis of beta-(1-&gt;4)-linkages between D-glucosamine residues in a partly acetylated chitosan.</text>
        <dbReference type="EC" id="3.2.1.132"/>
    </reaction>
</comment>
<dbReference type="InterPro" id="IPR009939">
    <property type="entry name" value="Chitosanase_fungal"/>
</dbReference>
<comment type="caution">
    <text evidence="11">The sequence shown here is derived from an EMBL/GenBank/DDBJ whole genome shotgun (WGS) entry which is preliminary data.</text>
</comment>
<evidence type="ECO:0000313" key="12">
    <source>
        <dbReference type="Proteomes" id="UP001338125"/>
    </source>
</evidence>
<keyword evidence="5 10" id="KW-0732">Signal</keyword>
<keyword evidence="6 10" id="KW-0378">Hydrolase</keyword>
<dbReference type="Proteomes" id="UP001338125">
    <property type="component" value="Unassembled WGS sequence"/>
</dbReference>
<evidence type="ECO:0000256" key="1">
    <source>
        <dbReference type="ARBA" id="ARBA00000405"/>
    </source>
</evidence>
<accession>A0ABR0SAL1</accession>
<comment type="subcellular location">
    <subcellularLocation>
        <location evidence="2 10">Secreted</location>
    </subcellularLocation>
</comment>
<evidence type="ECO:0000256" key="7">
    <source>
        <dbReference type="ARBA" id="ARBA00023277"/>
    </source>
</evidence>
<evidence type="ECO:0000256" key="8">
    <source>
        <dbReference type="ARBA" id="ARBA00023295"/>
    </source>
</evidence>
<evidence type="ECO:0000256" key="6">
    <source>
        <dbReference type="ARBA" id="ARBA00022801"/>
    </source>
</evidence>
<keyword evidence="12" id="KW-1185">Reference proteome</keyword>
<dbReference type="Pfam" id="PF07335">
    <property type="entry name" value="Glyco_hydro_75"/>
    <property type="match status" value="1"/>
</dbReference>
<evidence type="ECO:0000313" key="11">
    <source>
        <dbReference type="EMBL" id="KAK5989202.1"/>
    </source>
</evidence>
<keyword evidence="4" id="KW-0964">Secreted</keyword>
<name>A0ABR0SAL1_9HYPO</name>
<dbReference type="EC" id="3.2.1.132" evidence="10"/>
<comment type="function">
    <text evidence="10">Chitosanase catalyzing the endo-type cleavage of chitosan, the deacylated form of chitin. Chitosanase may be crucial in the degradation of the deacetylated portion of chitin in the fungal cell wall.</text>
</comment>
<reference evidence="11 12" key="1">
    <citation type="submission" date="2024-01" db="EMBL/GenBank/DDBJ databases">
        <title>Complete genome of Cladobotryum mycophilum ATHUM6906.</title>
        <authorList>
            <person name="Christinaki A.C."/>
            <person name="Myridakis A.I."/>
            <person name="Kouvelis V.N."/>
        </authorList>
    </citation>
    <scope>NUCLEOTIDE SEQUENCE [LARGE SCALE GENOMIC DNA]</scope>
    <source>
        <strain evidence="11 12">ATHUM6906</strain>
    </source>
</reference>
<evidence type="ECO:0000256" key="9">
    <source>
        <dbReference type="ARBA" id="ARBA00023326"/>
    </source>
</evidence>
<comment type="similarity">
    <text evidence="3 10">Belongs to the glycosyl hydrolase 75 family.</text>
</comment>
<evidence type="ECO:0000256" key="4">
    <source>
        <dbReference type="ARBA" id="ARBA00022525"/>
    </source>
</evidence>
<protein>
    <recommendedName>
        <fullName evidence="10">Endo-chitosanase</fullName>
        <ecNumber evidence="10">3.2.1.132</ecNumber>
    </recommendedName>
</protein>
<proteinExistence type="inferred from homology"/>
<keyword evidence="9 10" id="KW-0624">Polysaccharide degradation</keyword>
<feature type="chain" id="PRO_5044950079" description="Endo-chitosanase" evidence="10">
    <location>
        <begin position="19"/>
        <end position="263"/>
    </location>
</feature>
<keyword evidence="7" id="KW-0119">Carbohydrate metabolism</keyword>
<dbReference type="PANTHER" id="PTHR42061:SF6">
    <property type="entry name" value="ENDO-CHITOSANASE"/>
    <property type="match status" value="1"/>
</dbReference>
<evidence type="ECO:0000256" key="3">
    <source>
        <dbReference type="ARBA" id="ARBA00007799"/>
    </source>
</evidence>
<evidence type="ECO:0000256" key="10">
    <source>
        <dbReference type="RuleBase" id="RU361208"/>
    </source>
</evidence>